<dbReference type="PRINTS" id="PR00038">
    <property type="entry name" value="HTHLUXR"/>
</dbReference>
<sequence>MAHLLGPVGLSETDNAVYLALATTPRGTAQDIADSAELPLPAVRRALRTLTAAGLVTTLLARPMRYVVAPPEVSIEALVSRRQQELEGLRAAARELALRLRETPASAESNLVEILEGNDVIQHRLAQMQLGAREEVLIIDAPPYLHGTPVQNDQELIALDRGVRYRSLYHGPALALPGHYAQMMACIELGEEARTLASAPMKMMIVDRRVALMPVSFASAETRTRLLVHAAPLVEGLVMCFEALWDQAAPVLGGQASAERAATLSERDRQVLSLMAAGLKDQAIARALGVAQRTVVRRIGEMMSTLGADTRFQAGLLAARRGWL</sequence>
<dbReference type="STRING" id="155974.SAMN04487818_117100"/>
<dbReference type="InterPro" id="IPR016032">
    <property type="entry name" value="Sig_transdc_resp-reg_C-effctor"/>
</dbReference>
<dbReference type="Pfam" id="PF01978">
    <property type="entry name" value="TrmB"/>
    <property type="match status" value="1"/>
</dbReference>
<feature type="domain" description="HTH luxR-type" evidence="1">
    <location>
        <begin position="257"/>
        <end position="322"/>
    </location>
</feature>
<dbReference type="InterPro" id="IPR051797">
    <property type="entry name" value="TrmB-like"/>
</dbReference>
<dbReference type="AlphaFoldDB" id="A0A1H9XN02"/>
<dbReference type="SMART" id="SM00421">
    <property type="entry name" value="HTH_LUXR"/>
    <property type="match status" value="1"/>
</dbReference>
<dbReference type="GO" id="GO:0003677">
    <property type="term" value="F:DNA binding"/>
    <property type="evidence" value="ECO:0007669"/>
    <property type="project" value="InterPro"/>
</dbReference>
<evidence type="ECO:0000313" key="2">
    <source>
        <dbReference type="EMBL" id="SES47545.1"/>
    </source>
</evidence>
<protein>
    <submittedName>
        <fullName evidence="2">Regulatory protein, luxR family</fullName>
    </submittedName>
</protein>
<dbReference type="InterPro" id="IPR000792">
    <property type="entry name" value="Tscrpt_reg_LuxR_C"/>
</dbReference>
<dbReference type="GO" id="GO:0006355">
    <property type="term" value="P:regulation of DNA-templated transcription"/>
    <property type="evidence" value="ECO:0007669"/>
    <property type="project" value="InterPro"/>
</dbReference>
<organism evidence="2 3">
    <name type="scientific">Actinokineospora terrae</name>
    <dbReference type="NCBI Taxonomy" id="155974"/>
    <lineage>
        <taxon>Bacteria</taxon>
        <taxon>Bacillati</taxon>
        <taxon>Actinomycetota</taxon>
        <taxon>Actinomycetes</taxon>
        <taxon>Pseudonocardiales</taxon>
        <taxon>Pseudonocardiaceae</taxon>
        <taxon>Actinokineospora</taxon>
    </lineage>
</organism>
<dbReference type="RefSeq" id="WP_092786426.1">
    <property type="nucleotide sequence ID" value="NZ_FOGI01000017.1"/>
</dbReference>
<reference evidence="3" key="1">
    <citation type="submission" date="2016-10" db="EMBL/GenBank/DDBJ databases">
        <authorList>
            <person name="Varghese N."/>
            <person name="Submissions S."/>
        </authorList>
    </citation>
    <scope>NUCLEOTIDE SEQUENCE [LARGE SCALE GENOMIC DNA]</scope>
    <source>
        <strain evidence="3">DSM 44260</strain>
    </source>
</reference>
<dbReference type="Pfam" id="PF00196">
    <property type="entry name" value="GerE"/>
    <property type="match status" value="1"/>
</dbReference>
<accession>A0A1H9XN02</accession>
<dbReference type="SUPFAM" id="SSF46894">
    <property type="entry name" value="C-terminal effector domain of the bipartite response regulators"/>
    <property type="match status" value="1"/>
</dbReference>
<name>A0A1H9XN02_9PSEU</name>
<dbReference type="EMBL" id="FOGI01000017">
    <property type="protein sequence ID" value="SES47545.1"/>
    <property type="molecule type" value="Genomic_DNA"/>
</dbReference>
<dbReference type="InterPro" id="IPR002831">
    <property type="entry name" value="Tscrpt_reg_TrmB_N"/>
</dbReference>
<dbReference type="CDD" id="cd06170">
    <property type="entry name" value="LuxR_C_like"/>
    <property type="match status" value="1"/>
</dbReference>
<dbReference type="Gene3D" id="1.10.10.10">
    <property type="entry name" value="Winged helix-like DNA-binding domain superfamily/Winged helix DNA-binding domain"/>
    <property type="match status" value="2"/>
</dbReference>
<dbReference type="PANTHER" id="PTHR34293:SF1">
    <property type="entry name" value="HTH-TYPE TRANSCRIPTIONAL REGULATOR TRMBL2"/>
    <property type="match status" value="1"/>
</dbReference>
<dbReference type="Proteomes" id="UP000199051">
    <property type="component" value="Unassembled WGS sequence"/>
</dbReference>
<dbReference type="InterPro" id="IPR036388">
    <property type="entry name" value="WH-like_DNA-bd_sf"/>
</dbReference>
<evidence type="ECO:0000313" key="3">
    <source>
        <dbReference type="Proteomes" id="UP000199051"/>
    </source>
</evidence>
<dbReference type="PANTHER" id="PTHR34293">
    <property type="entry name" value="HTH-TYPE TRANSCRIPTIONAL REGULATOR TRMBL2"/>
    <property type="match status" value="1"/>
</dbReference>
<evidence type="ECO:0000259" key="1">
    <source>
        <dbReference type="PROSITE" id="PS50043"/>
    </source>
</evidence>
<dbReference type="PROSITE" id="PS50043">
    <property type="entry name" value="HTH_LUXR_2"/>
    <property type="match status" value="1"/>
</dbReference>
<gene>
    <name evidence="2" type="ORF">SAMN04487818_117100</name>
</gene>
<keyword evidence="3" id="KW-1185">Reference proteome</keyword>
<dbReference type="InterPro" id="IPR036390">
    <property type="entry name" value="WH_DNA-bd_sf"/>
</dbReference>
<dbReference type="SUPFAM" id="SSF46785">
    <property type="entry name" value="Winged helix' DNA-binding domain"/>
    <property type="match status" value="1"/>
</dbReference>
<proteinExistence type="predicted"/>